<name>A0A8S5RJ84_9VIRU</name>
<reference evidence="1" key="1">
    <citation type="journal article" date="2021" name="Proc. Natl. Acad. Sci. U.S.A.">
        <title>A Catalog of Tens of Thousands of Viruses from Human Metagenomes Reveals Hidden Associations with Chronic Diseases.</title>
        <authorList>
            <person name="Tisza M.J."/>
            <person name="Buck C.B."/>
        </authorList>
    </citation>
    <scope>NUCLEOTIDE SEQUENCE</scope>
    <source>
        <strain evidence="1">CtML55</strain>
    </source>
</reference>
<proteinExistence type="predicted"/>
<organism evidence="1">
    <name type="scientific">virus sp. ctML55</name>
    <dbReference type="NCBI Taxonomy" id="2827627"/>
    <lineage>
        <taxon>Viruses</taxon>
    </lineage>
</organism>
<accession>A0A8S5RJ84</accession>
<protein>
    <submittedName>
        <fullName evidence="1">Uncharacterized protein</fullName>
    </submittedName>
</protein>
<evidence type="ECO:0000313" key="1">
    <source>
        <dbReference type="EMBL" id="DAE31177.1"/>
    </source>
</evidence>
<sequence length="45" mass="5510">METTLLQKILRLIILFSRLMTNFLLRKMLSLLMLLNSHYLIYQIR</sequence>
<dbReference type="EMBL" id="BK059105">
    <property type="protein sequence ID" value="DAE31177.1"/>
    <property type="molecule type" value="Genomic_DNA"/>
</dbReference>